<feature type="region of interest" description="Disordered" evidence="2">
    <location>
        <begin position="1"/>
        <end position="110"/>
    </location>
</feature>
<evidence type="ECO:0000313" key="5">
    <source>
        <dbReference type="Proteomes" id="UP000677804"/>
    </source>
</evidence>
<proteinExistence type="predicted"/>
<evidence type="ECO:0000256" key="1">
    <source>
        <dbReference type="PROSITE-ProRule" id="PRU00473"/>
    </source>
</evidence>
<reference evidence="4 5" key="1">
    <citation type="submission" date="2021-05" db="EMBL/GenBank/DDBJ databases">
        <title>Novel species in genus Cellulomonas.</title>
        <authorList>
            <person name="Zhang G."/>
        </authorList>
    </citation>
    <scope>NUCLEOTIDE SEQUENCE [LARGE SCALE GENOMIC DNA]</scope>
    <source>
        <strain evidence="5">zg-ZUI222</strain>
    </source>
</reference>
<feature type="region of interest" description="Disordered" evidence="2">
    <location>
        <begin position="330"/>
        <end position="363"/>
    </location>
</feature>
<evidence type="ECO:0000259" key="3">
    <source>
        <dbReference type="PROSITE" id="PS51123"/>
    </source>
</evidence>
<protein>
    <submittedName>
        <fullName evidence="4">OmpA family protein</fullName>
    </submittedName>
</protein>
<dbReference type="PANTHER" id="PTHR30329">
    <property type="entry name" value="STATOR ELEMENT OF FLAGELLAR MOTOR COMPLEX"/>
    <property type="match status" value="1"/>
</dbReference>
<keyword evidence="1" id="KW-0472">Membrane</keyword>
<dbReference type="InterPro" id="IPR036737">
    <property type="entry name" value="OmpA-like_sf"/>
</dbReference>
<name>A0ABX8D8R5_9CELL</name>
<feature type="domain" description="OmpA-like" evidence="3">
    <location>
        <begin position="218"/>
        <end position="335"/>
    </location>
</feature>
<feature type="compositionally biased region" description="Basic and acidic residues" evidence="2">
    <location>
        <begin position="72"/>
        <end position="84"/>
    </location>
</feature>
<dbReference type="Pfam" id="PF00691">
    <property type="entry name" value="OmpA"/>
    <property type="match status" value="1"/>
</dbReference>
<feature type="compositionally biased region" description="Pro residues" evidence="2">
    <location>
        <begin position="342"/>
        <end position="354"/>
    </location>
</feature>
<evidence type="ECO:0000313" key="4">
    <source>
        <dbReference type="EMBL" id="QVI63423.1"/>
    </source>
</evidence>
<dbReference type="PROSITE" id="PS51123">
    <property type="entry name" value="OMPA_2"/>
    <property type="match status" value="1"/>
</dbReference>
<dbReference type="CDD" id="cd07185">
    <property type="entry name" value="OmpA_C-like"/>
    <property type="match status" value="1"/>
</dbReference>
<feature type="compositionally biased region" description="Basic residues" evidence="2">
    <location>
        <begin position="1"/>
        <end position="41"/>
    </location>
</feature>
<sequence>MHGRHPGGRGGPRRRVHGAPQPRVRRRGARRRAPAARRRRRDGAAADADAAGRGRGARPRADPRRSARRPHPRPERRPHAHDVRGAGGFVRAATHRGPAGGDGRGRAGRLPGVVRRARRPGADPGPRRRPVLGVGRARAGGATVRRRHLVAAPLCLLLVAAAPTPPGPISLGDLPAVTAKVREKSVRVGDPERFRFSVDDYSGPYLRVTPLATRAEEDGETVLSLATDLLFAGDDASLSDAARAEIGRLVSDVPDGGEVAVEGHTDSVGTPERNQALSESRAAAVADAVRTARPDLALTVVGYGEARPEVEEGGDDAPEQRATNRRVELRYRSVAGATSTPTPEPVHAAPPRPATSPHVLPLPTDAVTSDEVRFPAVTVAGAEVVVGVEELVVRGAVTQLSLIVRLEGAERHVEDMPDLHEALDEGSRSRGVAWDPVLVDREGLLRYGEVRVRRLADQWAGEGQQVGTRLSAPRRFTITYPRLVGDPSEVDVLLGDGLPVITGVDVEVER</sequence>
<feature type="region of interest" description="Disordered" evidence="2">
    <location>
        <begin position="255"/>
        <end position="274"/>
    </location>
</feature>
<dbReference type="InterPro" id="IPR006665">
    <property type="entry name" value="OmpA-like"/>
</dbReference>
<dbReference type="Proteomes" id="UP000677804">
    <property type="component" value="Chromosome"/>
</dbReference>
<keyword evidence="5" id="KW-1185">Reference proteome</keyword>
<dbReference type="SUPFAM" id="SSF103088">
    <property type="entry name" value="OmpA-like"/>
    <property type="match status" value="1"/>
</dbReference>
<dbReference type="InterPro" id="IPR050330">
    <property type="entry name" value="Bact_OuterMem_StrucFunc"/>
</dbReference>
<accession>A0ABX8D8R5</accession>
<organism evidence="4 5">
    <name type="scientific">Cellulomonas wangleii</name>
    <dbReference type="NCBI Taxonomy" id="2816956"/>
    <lineage>
        <taxon>Bacteria</taxon>
        <taxon>Bacillati</taxon>
        <taxon>Actinomycetota</taxon>
        <taxon>Actinomycetes</taxon>
        <taxon>Micrococcales</taxon>
        <taxon>Cellulomonadaceae</taxon>
        <taxon>Cellulomonas</taxon>
    </lineage>
</organism>
<dbReference type="PANTHER" id="PTHR30329:SF21">
    <property type="entry name" value="LIPOPROTEIN YIAD-RELATED"/>
    <property type="match status" value="1"/>
</dbReference>
<evidence type="ECO:0000256" key="2">
    <source>
        <dbReference type="SAM" id="MobiDB-lite"/>
    </source>
</evidence>
<gene>
    <name evidence="4" type="ORF">KG103_05990</name>
</gene>
<dbReference type="Gene3D" id="3.30.1330.60">
    <property type="entry name" value="OmpA-like domain"/>
    <property type="match status" value="1"/>
</dbReference>
<dbReference type="EMBL" id="CP074405">
    <property type="protein sequence ID" value="QVI63423.1"/>
    <property type="molecule type" value="Genomic_DNA"/>
</dbReference>